<dbReference type="Proteomes" id="UP000584670">
    <property type="component" value="Unassembled WGS sequence"/>
</dbReference>
<evidence type="ECO:0000313" key="2">
    <source>
        <dbReference type="Proteomes" id="UP000584670"/>
    </source>
</evidence>
<dbReference type="SUPFAM" id="SSF51126">
    <property type="entry name" value="Pectin lyase-like"/>
    <property type="match status" value="1"/>
</dbReference>
<sequence>MKITGRGARIDVKGEFTKTATSKYQGANLWDTDKQQTTPFYFQDADGLEMSGFEINGNVEKMKQQGVPEGDKIAERSEHGVHIGGSVNHASQSVKLKGLYIHSMATDGIMVGSGRDVENRRVISSNNIRQALTIGQGRNVLVTDSELRDTGVVGIAPDSYPMHSPARGVDIEPECTPKGAEWAERDENGNQILACNDEVGMTGNILLDRVRVTGNLGGGIAMGHGEASANVTVRNSFLQNPLEKSGDVVDMGIVGGVVENSTLDSQNGFALWCKTAGARTQLTSPVWARYLQDLASDPSPIARRVYRQTDPVFSTTVRNSIIEGQGTKIRCESATPVLTLVNNTIRGTVLDTPPEPGSESPVFPAWGHVIVQSGTPGADCSAIHAWGKELTIEGNDFFIPQAAPRGGGYGQISYCGTKIRLADNSYDTDMADASNPLRVYYNRAQGVGSVAEDCFPASGAIIAVDEAGQPYPLTPRGTQKCLTLPQP</sequence>
<evidence type="ECO:0000313" key="1">
    <source>
        <dbReference type="EMBL" id="MBC2906215.1"/>
    </source>
</evidence>
<name>A0A7X1J9M7_9ACTN</name>
<dbReference type="EMBL" id="JACMSF010000047">
    <property type="protein sequence ID" value="MBC2906215.1"/>
    <property type="molecule type" value="Genomic_DNA"/>
</dbReference>
<dbReference type="RefSeq" id="WP_186286093.1">
    <property type="nucleotide sequence ID" value="NZ_JACMSF010000047.1"/>
</dbReference>
<dbReference type="InterPro" id="IPR011050">
    <property type="entry name" value="Pectin_lyase_fold/virulence"/>
</dbReference>
<comment type="caution">
    <text evidence="1">The sequence shown here is derived from an EMBL/GenBank/DDBJ whole genome shotgun (WGS) entry which is preliminary data.</text>
</comment>
<organism evidence="1 2">
    <name type="scientific">Streptomyces cupreus</name>
    <dbReference type="NCBI Taxonomy" id="2759956"/>
    <lineage>
        <taxon>Bacteria</taxon>
        <taxon>Bacillati</taxon>
        <taxon>Actinomycetota</taxon>
        <taxon>Actinomycetes</taxon>
        <taxon>Kitasatosporales</taxon>
        <taxon>Streptomycetaceae</taxon>
        <taxon>Streptomyces</taxon>
    </lineage>
</organism>
<dbReference type="InterPro" id="IPR012334">
    <property type="entry name" value="Pectin_lyas_fold"/>
</dbReference>
<dbReference type="AlphaFoldDB" id="A0A7X1J9M7"/>
<evidence type="ECO:0008006" key="3">
    <source>
        <dbReference type="Google" id="ProtNLM"/>
    </source>
</evidence>
<accession>A0A7X1J9M7</accession>
<proteinExistence type="predicted"/>
<keyword evidence="2" id="KW-1185">Reference proteome</keyword>
<gene>
    <name evidence="1" type="ORF">H4N64_32645</name>
</gene>
<reference evidence="1 2" key="1">
    <citation type="submission" date="2020-08" db="EMBL/GenBank/DDBJ databases">
        <title>Streptomyces sp. PSKA01 genome sequencing and assembly.</title>
        <authorList>
            <person name="Mandal S."/>
            <person name="Maiti P.K."/>
            <person name="Das P."/>
        </authorList>
    </citation>
    <scope>NUCLEOTIDE SEQUENCE [LARGE SCALE GENOMIC DNA]</scope>
    <source>
        <strain evidence="1 2">PSKA01</strain>
    </source>
</reference>
<protein>
    <recommendedName>
        <fullName evidence="3">Right-handed parallel beta-helix repeat-containing protein</fullName>
    </recommendedName>
</protein>
<dbReference type="InterPro" id="IPR006626">
    <property type="entry name" value="PbH1"/>
</dbReference>
<dbReference type="SMART" id="SM00710">
    <property type="entry name" value="PbH1"/>
    <property type="match status" value="6"/>
</dbReference>
<dbReference type="Gene3D" id="2.160.20.10">
    <property type="entry name" value="Single-stranded right-handed beta-helix, Pectin lyase-like"/>
    <property type="match status" value="2"/>
</dbReference>